<sequence>MLTYIRIALVSLLAFSSLAQTKTLNYQAVILNPNPLDVPGNTISNFPYGSSDVCIKFSLQDKTGLLDYQEVQCTKTDCTNPLIDWTKF</sequence>
<comment type="caution">
    <text evidence="2">The sequence shown here is derived from an EMBL/GenBank/DDBJ whole genome shotgun (WGS) entry which is preliminary data.</text>
</comment>
<keyword evidence="3" id="KW-1185">Reference proteome</keyword>
<protein>
    <submittedName>
        <fullName evidence="2">Uncharacterized protein</fullName>
    </submittedName>
</protein>
<feature type="signal peptide" evidence="1">
    <location>
        <begin position="1"/>
        <end position="19"/>
    </location>
</feature>
<accession>A0ABU3TUT6</accession>
<evidence type="ECO:0000256" key="1">
    <source>
        <dbReference type="SAM" id="SignalP"/>
    </source>
</evidence>
<dbReference type="RefSeq" id="WP_316070881.1">
    <property type="nucleotide sequence ID" value="NZ_JAVNWW010000008.1"/>
</dbReference>
<feature type="chain" id="PRO_5045332430" evidence="1">
    <location>
        <begin position="20"/>
        <end position="88"/>
    </location>
</feature>
<name>A0ABU3TUT6_9BACT</name>
<evidence type="ECO:0000313" key="2">
    <source>
        <dbReference type="EMBL" id="MDU0809627.1"/>
    </source>
</evidence>
<organism evidence="2 3">
    <name type="scientific">Aquirufa regiilacus</name>
    <dbReference type="NCBI Taxonomy" id="3024868"/>
    <lineage>
        <taxon>Bacteria</taxon>
        <taxon>Pseudomonadati</taxon>
        <taxon>Bacteroidota</taxon>
        <taxon>Cytophagia</taxon>
        <taxon>Cytophagales</taxon>
        <taxon>Flectobacillaceae</taxon>
        <taxon>Aquirufa</taxon>
    </lineage>
</organism>
<dbReference type="Proteomes" id="UP001249959">
    <property type="component" value="Unassembled WGS sequence"/>
</dbReference>
<evidence type="ECO:0000313" key="3">
    <source>
        <dbReference type="Proteomes" id="UP001249959"/>
    </source>
</evidence>
<gene>
    <name evidence="2" type="ORF">PQG45_11365</name>
</gene>
<proteinExistence type="predicted"/>
<keyword evidence="1" id="KW-0732">Signal</keyword>
<dbReference type="EMBL" id="JAVNWW010000008">
    <property type="protein sequence ID" value="MDU0809627.1"/>
    <property type="molecule type" value="Genomic_DNA"/>
</dbReference>
<reference evidence="2 3" key="1">
    <citation type="submission" date="2023-09" db="EMBL/GenBank/DDBJ databases">
        <title>Aquirufa genomes.</title>
        <authorList>
            <person name="Pitt A."/>
        </authorList>
    </citation>
    <scope>NUCLEOTIDE SEQUENCE [LARGE SCALE GENOMIC DNA]</scope>
    <source>
        <strain evidence="2 3">LEOWEIH-7C</strain>
    </source>
</reference>